<name>A0AAD3N5T6_LATJO</name>
<dbReference type="AlphaFoldDB" id="A0AAD3N5T6"/>
<comment type="caution">
    <text evidence="1">The sequence shown here is derived from an EMBL/GenBank/DDBJ whole genome shotgun (WGS) entry which is preliminary data.</text>
</comment>
<accession>A0AAD3N5T6</accession>
<gene>
    <name evidence="1" type="ORF">AKAME5_001853200</name>
</gene>
<proteinExistence type="predicted"/>
<dbReference type="Proteomes" id="UP001279410">
    <property type="component" value="Unassembled WGS sequence"/>
</dbReference>
<sequence>MKTLENFHIDSHLSSSSCKKDPCCDAFGSNPFIRYSNKEERILTWDIPAGAMACAAMTTLAELYIYNQKAMALAAERTGRASLALDAMVQNCSHVLLVHYFLLGLQAHCS</sequence>
<evidence type="ECO:0000313" key="2">
    <source>
        <dbReference type="Proteomes" id="UP001279410"/>
    </source>
</evidence>
<organism evidence="1 2">
    <name type="scientific">Lates japonicus</name>
    <name type="common">Japanese lates</name>
    <dbReference type="NCBI Taxonomy" id="270547"/>
    <lineage>
        <taxon>Eukaryota</taxon>
        <taxon>Metazoa</taxon>
        <taxon>Chordata</taxon>
        <taxon>Craniata</taxon>
        <taxon>Vertebrata</taxon>
        <taxon>Euteleostomi</taxon>
        <taxon>Actinopterygii</taxon>
        <taxon>Neopterygii</taxon>
        <taxon>Teleostei</taxon>
        <taxon>Neoteleostei</taxon>
        <taxon>Acanthomorphata</taxon>
        <taxon>Carangaria</taxon>
        <taxon>Carangaria incertae sedis</taxon>
        <taxon>Centropomidae</taxon>
        <taxon>Lates</taxon>
    </lineage>
</organism>
<dbReference type="EMBL" id="BRZM01000104">
    <property type="protein sequence ID" value="GLD67168.1"/>
    <property type="molecule type" value="Genomic_DNA"/>
</dbReference>
<reference evidence="1" key="1">
    <citation type="submission" date="2022-08" db="EMBL/GenBank/DDBJ databases">
        <title>Genome sequencing of akame (Lates japonicus).</title>
        <authorList>
            <person name="Hashiguchi Y."/>
            <person name="Takahashi H."/>
        </authorList>
    </citation>
    <scope>NUCLEOTIDE SEQUENCE</scope>
    <source>
        <strain evidence="1">Kochi</strain>
    </source>
</reference>
<evidence type="ECO:0000313" key="1">
    <source>
        <dbReference type="EMBL" id="GLD67168.1"/>
    </source>
</evidence>
<protein>
    <submittedName>
        <fullName evidence="1">Uncharacterized protein</fullName>
    </submittedName>
</protein>
<keyword evidence="2" id="KW-1185">Reference proteome</keyword>